<dbReference type="EMBL" id="JAUKTV010000011">
    <property type="protein sequence ID" value="KAK0723939.1"/>
    <property type="molecule type" value="Genomic_DNA"/>
</dbReference>
<dbReference type="AlphaFoldDB" id="A0AA40AXP3"/>
<keyword evidence="2" id="KW-1185">Reference proteome</keyword>
<name>A0AA40AXP3_9PEZI</name>
<organism evidence="1 2">
    <name type="scientific">Apiosordaria backusii</name>
    <dbReference type="NCBI Taxonomy" id="314023"/>
    <lineage>
        <taxon>Eukaryota</taxon>
        <taxon>Fungi</taxon>
        <taxon>Dikarya</taxon>
        <taxon>Ascomycota</taxon>
        <taxon>Pezizomycotina</taxon>
        <taxon>Sordariomycetes</taxon>
        <taxon>Sordariomycetidae</taxon>
        <taxon>Sordariales</taxon>
        <taxon>Lasiosphaeriaceae</taxon>
        <taxon>Apiosordaria</taxon>
    </lineage>
</organism>
<dbReference type="Proteomes" id="UP001172159">
    <property type="component" value="Unassembled WGS sequence"/>
</dbReference>
<sequence>MTLAPKLPLALDGGCSSKRRGGDTWIASDVIWKENQRRESYSIPDNERRYPSLLCISRESNTGPIDGNDGFYH</sequence>
<evidence type="ECO:0000313" key="1">
    <source>
        <dbReference type="EMBL" id="KAK0723939.1"/>
    </source>
</evidence>
<proteinExistence type="predicted"/>
<comment type="caution">
    <text evidence="1">The sequence shown here is derived from an EMBL/GenBank/DDBJ whole genome shotgun (WGS) entry which is preliminary data.</text>
</comment>
<protein>
    <submittedName>
        <fullName evidence="1">Uncharacterized protein</fullName>
    </submittedName>
</protein>
<accession>A0AA40AXP3</accession>
<reference evidence="1" key="1">
    <citation type="submission" date="2023-06" db="EMBL/GenBank/DDBJ databases">
        <title>Genome-scale phylogeny and comparative genomics of the fungal order Sordariales.</title>
        <authorList>
            <consortium name="Lawrence Berkeley National Laboratory"/>
            <person name="Hensen N."/>
            <person name="Bonometti L."/>
            <person name="Westerberg I."/>
            <person name="Brannstrom I.O."/>
            <person name="Guillou S."/>
            <person name="Cros-Aarteil S."/>
            <person name="Calhoun S."/>
            <person name="Haridas S."/>
            <person name="Kuo A."/>
            <person name="Mondo S."/>
            <person name="Pangilinan J."/>
            <person name="Riley R."/>
            <person name="Labutti K."/>
            <person name="Andreopoulos B."/>
            <person name="Lipzen A."/>
            <person name="Chen C."/>
            <person name="Yanf M."/>
            <person name="Daum C."/>
            <person name="Ng V."/>
            <person name="Clum A."/>
            <person name="Steindorff A."/>
            <person name="Ohm R."/>
            <person name="Martin F."/>
            <person name="Silar P."/>
            <person name="Natvig D."/>
            <person name="Lalanne C."/>
            <person name="Gautier V."/>
            <person name="Ament-Velasquez S.L."/>
            <person name="Kruys A."/>
            <person name="Hutchinson M.I."/>
            <person name="Powell A.J."/>
            <person name="Barry K."/>
            <person name="Miller A.N."/>
            <person name="Grigoriev I.V."/>
            <person name="Debuchy R."/>
            <person name="Gladieux P."/>
            <person name="Thoren M.H."/>
            <person name="Johannesson H."/>
        </authorList>
    </citation>
    <scope>NUCLEOTIDE SEQUENCE</scope>
    <source>
        <strain evidence="1">CBS 540.89</strain>
    </source>
</reference>
<evidence type="ECO:0000313" key="2">
    <source>
        <dbReference type="Proteomes" id="UP001172159"/>
    </source>
</evidence>
<gene>
    <name evidence="1" type="ORF">B0T21DRAFT_372810</name>
</gene>